<accession>A0A9P6G1S3</accession>
<feature type="compositionally biased region" description="Polar residues" evidence="2">
    <location>
        <begin position="414"/>
        <end position="440"/>
    </location>
</feature>
<keyword evidence="1" id="KW-0479">Metal-binding</keyword>
<keyword evidence="1" id="KW-0863">Zinc-finger</keyword>
<evidence type="ECO:0000259" key="3">
    <source>
        <dbReference type="PROSITE" id="PS50115"/>
    </source>
</evidence>
<proteinExistence type="predicted"/>
<dbReference type="GO" id="GO:0008270">
    <property type="term" value="F:zinc ion binding"/>
    <property type="evidence" value="ECO:0007669"/>
    <property type="project" value="UniProtKB-KW"/>
</dbReference>
<dbReference type="InterPro" id="IPR001164">
    <property type="entry name" value="ArfGAP_dom"/>
</dbReference>
<dbReference type="Pfam" id="PF01412">
    <property type="entry name" value="ArfGap"/>
    <property type="match status" value="1"/>
</dbReference>
<feature type="compositionally biased region" description="Low complexity" evidence="2">
    <location>
        <begin position="252"/>
        <end position="284"/>
    </location>
</feature>
<dbReference type="SMART" id="SM00105">
    <property type="entry name" value="ArfGap"/>
    <property type="match status" value="1"/>
</dbReference>
<feature type="compositionally biased region" description="Polar residues" evidence="2">
    <location>
        <begin position="149"/>
        <end position="167"/>
    </location>
</feature>
<dbReference type="Proteomes" id="UP000780801">
    <property type="component" value="Unassembled WGS sequence"/>
</dbReference>
<dbReference type="OrthoDB" id="10266696at2759"/>
<evidence type="ECO:0000313" key="5">
    <source>
        <dbReference type="Proteomes" id="UP000780801"/>
    </source>
</evidence>
<dbReference type="AlphaFoldDB" id="A0A9P6G1S3"/>
<evidence type="ECO:0000256" key="2">
    <source>
        <dbReference type="SAM" id="MobiDB-lite"/>
    </source>
</evidence>
<comment type="caution">
    <text evidence="4">The sequence shown here is derived from an EMBL/GenBank/DDBJ whole genome shotgun (WGS) entry which is preliminary data.</text>
</comment>
<evidence type="ECO:0000256" key="1">
    <source>
        <dbReference type="PROSITE-ProRule" id="PRU00288"/>
    </source>
</evidence>
<feature type="region of interest" description="Disordered" evidence="2">
    <location>
        <begin position="149"/>
        <end position="196"/>
    </location>
</feature>
<sequence length="440" mass="46523">VREKYNVNSKLSYSRQVHQRQALSYPKSSSAEARKQILCRLPQESFNLGCFMCIRCSGVHRSMGTHISKVKSVDLDSWTPEQVENMIKWGNEKANMYWESRLPESSIPNEKSKYEYRQFAKKGSVPDPSELGPIDEALLMELYGKSDSQSRFHAQGNRSSGSESFTGTLAPPPSSPARSSFPRRPQSSAASSASSGVQGADLFSIGKSPSPAPAAAAPVDFFGLNDPAPAASAAQKSRPLSTSSTPSQDLFSMTSSSPASNTSSVSASNGPQSAAASPKPAGSSDWKSSIMSLYGNQSPRPQQPQPTNAGFGQLQGMNVFGFGTTQPQQQQQQQHFPQQSNPWGNDDGFGVMQQASANNGANAGFGNSGSDPFGAFTTASSPAPATMASSGFGNNKTAFNAGVPQGGDLFGMITGTTKSPVASPPQNNKNNSAFGDLTWN</sequence>
<dbReference type="InterPro" id="IPR038508">
    <property type="entry name" value="ArfGAP_dom_sf"/>
</dbReference>
<dbReference type="GO" id="GO:0005737">
    <property type="term" value="C:cytoplasm"/>
    <property type="evidence" value="ECO:0007669"/>
    <property type="project" value="TreeGrafter"/>
</dbReference>
<keyword evidence="5" id="KW-1185">Reference proteome</keyword>
<dbReference type="PROSITE" id="PS50115">
    <property type="entry name" value="ARFGAP"/>
    <property type="match status" value="1"/>
</dbReference>
<feature type="domain" description="Arf-GAP" evidence="3">
    <location>
        <begin position="45"/>
        <end position="122"/>
    </location>
</feature>
<feature type="non-terminal residue" evidence="4">
    <location>
        <position position="1"/>
    </location>
</feature>
<organism evidence="4 5">
    <name type="scientific">Lunasporangiospora selenospora</name>
    <dbReference type="NCBI Taxonomy" id="979761"/>
    <lineage>
        <taxon>Eukaryota</taxon>
        <taxon>Fungi</taxon>
        <taxon>Fungi incertae sedis</taxon>
        <taxon>Mucoromycota</taxon>
        <taxon>Mortierellomycotina</taxon>
        <taxon>Mortierellomycetes</taxon>
        <taxon>Mortierellales</taxon>
        <taxon>Mortierellaceae</taxon>
        <taxon>Lunasporangiospora</taxon>
    </lineage>
</organism>
<evidence type="ECO:0000313" key="4">
    <source>
        <dbReference type="EMBL" id="KAF9585795.1"/>
    </source>
</evidence>
<reference evidence="4" key="1">
    <citation type="journal article" date="2020" name="Fungal Divers.">
        <title>Resolving the Mortierellaceae phylogeny through synthesis of multi-gene phylogenetics and phylogenomics.</title>
        <authorList>
            <person name="Vandepol N."/>
            <person name="Liber J."/>
            <person name="Desiro A."/>
            <person name="Na H."/>
            <person name="Kennedy M."/>
            <person name="Barry K."/>
            <person name="Grigoriev I.V."/>
            <person name="Miller A.N."/>
            <person name="O'Donnell K."/>
            <person name="Stajich J.E."/>
            <person name="Bonito G."/>
        </authorList>
    </citation>
    <scope>NUCLEOTIDE SEQUENCE</scope>
    <source>
        <strain evidence="4">KOD1015</strain>
    </source>
</reference>
<feature type="compositionally biased region" description="Polar residues" evidence="2">
    <location>
        <begin position="234"/>
        <end position="251"/>
    </location>
</feature>
<feature type="compositionally biased region" description="Low complexity" evidence="2">
    <location>
        <begin position="355"/>
        <end position="366"/>
    </location>
</feature>
<gene>
    <name evidence="4" type="ORF">BGW38_000695</name>
</gene>
<keyword evidence="1" id="KW-0862">Zinc</keyword>
<feature type="compositionally biased region" description="Low complexity" evidence="2">
    <location>
        <begin position="326"/>
        <end position="339"/>
    </location>
</feature>
<feature type="region of interest" description="Disordered" evidence="2">
    <location>
        <begin position="404"/>
        <end position="440"/>
    </location>
</feature>
<feature type="compositionally biased region" description="Low complexity" evidence="2">
    <location>
        <begin position="176"/>
        <end position="195"/>
    </location>
</feature>
<dbReference type="SUPFAM" id="SSF57863">
    <property type="entry name" value="ArfGap/RecO-like zinc finger"/>
    <property type="match status" value="1"/>
</dbReference>
<dbReference type="InterPro" id="IPR037278">
    <property type="entry name" value="ARFGAP/RecO"/>
</dbReference>
<feature type="compositionally biased region" description="Polar residues" evidence="2">
    <location>
        <begin position="285"/>
        <end position="310"/>
    </location>
</feature>
<dbReference type="InterPro" id="IPR051718">
    <property type="entry name" value="ARF_GTPase-activating"/>
</dbReference>
<dbReference type="PANTHER" id="PTHR45705:SF1">
    <property type="entry name" value="FI20236P1"/>
    <property type="match status" value="1"/>
</dbReference>
<dbReference type="PRINTS" id="PR00405">
    <property type="entry name" value="REVINTRACTNG"/>
</dbReference>
<protein>
    <recommendedName>
        <fullName evidence="3">Arf-GAP domain-containing protein</fullName>
    </recommendedName>
</protein>
<feature type="region of interest" description="Disordered" evidence="2">
    <location>
        <begin position="229"/>
        <end position="366"/>
    </location>
</feature>
<dbReference type="Gene3D" id="1.10.220.150">
    <property type="entry name" value="Arf GTPase activating protein"/>
    <property type="match status" value="1"/>
</dbReference>
<dbReference type="CDD" id="cd08204">
    <property type="entry name" value="ArfGap"/>
    <property type="match status" value="1"/>
</dbReference>
<name>A0A9P6G1S3_9FUNG</name>
<dbReference type="PANTHER" id="PTHR45705">
    <property type="entry name" value="FI20236P1"/>
    <property type="match status" value="1"/>
</dbReference>
<dbReference type="EMBL" id="JAABOA010000120">
    <property type="protein sequence ID" value="KAF9585795.1"/>
    <property type="molecule type" value="Genomic_DNA"/>
</dbReference>
<dbReference type="GO" id="GO:0005096">
    <property type="term" value="F:GTPase activator activity"/>
    <property type="evidence" value="ECO:0007669"/>
    <property type="project" value="InterPro"/>
</dbReference>